<dbReference type="AlphaFoldDB" id="A0A9W8ZXY4"/>
<evidence type="ECO:0000313" key="3">
    <source>
        <dbReference type="Proteomes" id="UP001150238"/>
    </source>
</evidence>
<dbReference type="Proteomes" id="UP001150238">
    <property type="component" value="Unassembled WGS sequence"/>
</dbReference>
<reference evidence="2" key="2">
    <citation type="journal article" date="2023" name="Proc. Natl. Acad. Sci. U.S.A.">
        <title>A global phylogenomic analysis of the shiitake genus Lentinula.</title>
        <authorList>
            <person name="Sierra-Patev S."/>
            <person name="Min B."/>
            <person name="Naranjo-Ortiz M."/>
            <person name="Looney B."/>
            <person name="Konkel Z."/>
            <person name="Slot J.C."/>
            <person name="Sakamoto Y."/>
            <person name="Steenwyk J.L."/>
            <person name="Rokas A."/>
            <person name="Carro J."/>
            <person name="Camarero S."/>
            <person name="Ferreira P."/>
            <person name="Molpeceres G."/>
            <person name="Ruiz-Duenas F.J."/>
            <person name="Serrano A."/>
            <person name="Henrissat B."/>
            <person name="Drula E."/>
            <person name="Hughes K.W."/>
            <person name="Mata J.L."/>
            <person name="Ishikawa N.K."/>
            <person name="Vargas-Isla R."/>
            <person name="Ushijima S."/>
            <person name="Smith C.A."/>
            <person name="Donoghue J."/>
            <person name="Ahrendt S."/>
            <person name="Andreopoulos W."/>
            <person name="He G."/>
            <person name="LaButti K."/>
            <person name="Lipzen A."/>
            <person name="Ng V."/>
            <person name="Riley R."/>
            <person name="Sandor L."/>
            <person name="Barry K."/>
            <person name="Martinez A.T."/>
            <person name="Xiao Y."/>
            <person name="Gibbons J.G."/>
            <person name="Terashima K."/>
            <person name="Grigoriev I.V."/>
            <person name="Hibbett D."/>
        </authorList>
    </citation>
    <scope>NUCLEOTIDE SEQUENCE</scope>
    <source>
        <strain evidence="2">Sp2 HRB7682 ss15</strain>
    </source>
</reference>
<accession>A0A9W8ZXY4</accession>
<protein>
    <submittedName>
        <fullName evidence="2">Uncharacterized protein</fullName>
    </submittedName>
</protein>
<evidence type="ECO:0000313" key="2">
    <source>
        <dbReference type="EMBL" id="KAJ4469078.1"/>
    </source>
</evidence>
<name>A0A9W8ZXY4_9AGAR</name>
<organism evidence="2 3">
    <name type="scientific">Lentinula lateritia</name>
    <dbReference type="NCBI Taxonomy" id="40482"/>
    <lineage>
        <taxon>Eukaryota</taxon>
        <taxon>Fungi</taxon>
        <taxon>Dikarya</taxon>
        <taxon>Basidiomycota</taxon>
        <taxon>Agaricomycotina</taxon>
        <taxon>Agaricomycetes</taxon>
        <taxon>Agaricomycetidae</taxon>
        <taxon>Agaricales</taxon>
        <taxon>Marasmiineae</taxon>
        <taxon>Omphalotaceae</taxon>
        <taxon>Lentinula</taxon>
    </lineage>
</organism>
<sequence>MNDTSPSGPFLSLARELRDKIYDFLLYTPIGTPSPSISGHLIDVPEPYWMPMNRPKLDWHWQIPVSRGSCFGILYTCRQVYAEVVECIERQEGHGGMSFELEIALIGVPHPDERTTLGDQQIWPSWIVLPLCTYPVFLHEVKNFAGSPLTSTGVNAKCKNLDVSLKLQSELAYRWLVSSGLSRLTRILFTMLARFLLYGPLGLYRNTDANRVWNIDILTVNVLSVGTFTDPYSDQPRTVPIEVVEESVGFLYRYINELCTEGALSDRVRVVRFAVEGELEREWLINRGEGLSPLAKKDWADYGWKIDAQDKSRESNSNHAVNTNMAPRKRKSVLGSRSCCRMQ</sequence>
<comment type="caution">
    <text evidence="2">The sequence shown here is derived from an EMBL/GenBank/DDBJ whole genome shotgun (WGS) entry which is preliminary data.</text>
</comment>
<dbReference type="EMBL" id="JANVFS010000036">
    <property type="protein sequence ID" value="KAJ4469078.1"/>
    <property type="molecule type" value="Genomic_DNA"/>
</dbReference>
<reference evidence="2" key="1">
    <citation type="submission" date="2022-08" db="EMBL/GenBank/DDBJ databases">
        <authorList>
            <consortium name="DOE Joint Genome Institute"/>
            <person name="Min B."/>
            <person name="Riley R."/>
            <person name="Sierra-Patev S."/>
            <person name="Naranjo-Ortiz M."/>
            <person name="Looney B."/>
            <person name="Konkel Z."/>
            <person name="Slot J.C."/>
            <person name="Sakamoto Y."/>
            <person name="Steenwyk J.L."/>
            <person name="Rokas A."/>
            <person name="Carro J."/>
            <person name="Camarero S."/>
            <person name="Ferreira P."/>
            <person name="Molpeceres G."/>
            <person name="Ruiz-Duenas F.J."/>
            <person name="Serrano A."/>
            <person name="Henrissat B."/>
            <person name="Drula E."/>
            <person name="Hughes K.W."/>
            <person name="Mata J.L."/>
            <person name="Ishikawa N.K."/>
            <person name="Vargas-Isla R."/>
            <person name="Ushijima S."/>
            <person name="Smith C.A."/>
            <person name="Ahrendt S."/>
            <person name="Andreopoulos W."/>
            <person name="He G."/>
            <person name="Labutti K."/>
            <person name="Lipzen A."/>
            <person name="Ng V."/>
            <person name="Sandor L."/>
            <person name="Barry K."/>
            <person name="Martinez A.T."/>
            <person name="Xiao Y."/>
            <person name="Gibbons J.G."/>
            <person name="Terashima K."/>
            <person name="Hibbett D.S."/>
            <person name="Grigoriev I.V."/>
        </authorList>
    </citation>
    <scope>NUCLEOTIDE SEQUENCE</scope>
    <source>
        <strain evidence="2">Sp2 HRB7682 ss15</strain>
    </source>
</reference>
<gene>
    <name evidence="2" type="ORF">C8J55DRAFT_492245</name>
</gene>
<feature type="region of interest" description="Disordered" evidence="1">
    <location>
        <begin position="313"/>
        <end position="343"/>
    </location>
</feature>
<proteinExistence type="predicted"/>
<evidence type="ECO:0000256" key="1">
    <source>
        <dbReference type="SAM" id="MobiDB-lite"/>
    </source>
</evidence>